<keyword evidence="3" id="KW-0479">Metal-binding</keyword>
<dbReference type="GO" id="GO:0009117">
    <property type="term" value="P:nucleotide metabolic process"/>
    <property type="evidence" value="ECO:0007669"/>
    <property type="project" value="UniProtKB-KW"/>
</dbReference>
<feature type="domain" description="Non-canonical purine NTP phosphatase/PRRC1" evidence="12">
    <location>
        <begin position="9"/>
        <end position="191"/>
    </location>
</feature>
<dbReference type="SUPFAM" id="SSF52972">
    <property type="entry name" value="ITPase-like"/>
    <property type="match status" value="1"/>
</dbReference>
<evidence type="ECO:0000256" key="9">
    <source>
        <dbReference type="ARBA" id="ARBA00038901"/>
    </source>
</evidence>
<keyword evidence="7" id="KW-0546">Nucleotide metabolism</keyword>
<evidence type="ECO:0000259" key="12">
    <source>
        <dbReference type="Pfam" id="PF01931"/>
    </source>
</evidence>
<evidence type="ECO:0000256" key="6">
    <source>
        <dbReference type="ARBA" id="ARBA00022842"/>
    </source>
</evidence>
<comment type="cofactor">
    <cofactor evidence="1">
        <name>Mn(2+)</name>
        <dbReference type="ChEBI" id="CHEBI:29035"/>
    </cofactor>
</comment>
<evidence type="ECO:0000256" key="3">
    <source>
        <dbReference type="ARBA" id="ARBA00022723"/>
    </source>
</evidence>
<sequence>MTILRVGVGSGNPVKRRAVELALGAAADDDLPGAPTGVAVESVPVDSGVSEQPRGHAETIAGAENRATAVLDVAPEESGAEPDHAAGCDLGVGIEGGVAGFDGTDDRYLIMWAAVTDGHRVGRGAGPSLALPSTIAARIDDGAELGPVMDDRLDTDGIAERGGAAGALTNGRVDRAEALAAGVSGALGPFVTALY</sequence>
<dbReference type="RefSeq" id="WP_371162878.1">
    <property type="nucleotide sequence ID" value="NZ_JBEDNX010000016.1"/>
</dbReference>
<evidence type="ECO:0000256" key="7">
    <source>
        <dbReference type="ARBA" id="ARBA00023080"/>
    </source>
</evidence>
<dbReference type="InterPro" id="IPR026533">
    <property type="entry name" value="NTPase/PRRC1"/>
</dbReference>
<dbReference type="PANTHER" id="PTHR34699:SF2">
    <property type="entry name" value="NON-CANONICAL PURINE NTP PHOSPHATASE_PRRC1 DOMAIN-CONTAINING PROTEIN"/>
    <property type="match status" value="1"/>
</dbReference>
<evidence type="ECO:0000256" key="4">
    <source>
        <dbReference type="ARBA" id="ARBA00022741"/>
    </source>
</evidence>
<comment type="caution">
    <text evidence="13">The sequence shown here is derived from an EMBL/GenBank/DDBJ whole genome shotgun (WGS) entry which is preliminary data.</text>
</comment>
<evidence type="ECO:0000313" key="13">
    <source>
        <dbReference type="EMBL" id="MEZ3164834.1"/>
    </source>
</evidence>
<protein>
    <recommendedName>
        <fullName evidence="9">inosine/xanthosine triphosphatase</fullName>
        <ecNumber evidence="9">3.6.1.73</ecNumber>
    </recommendedName>
</protein>
<organism evidence="13 14">
    <name type="scientific">Halorubrum miltondacostae</name>
    <dbReference type="NCBI Taxonomy" id="3076378"/>
    <lineage>
        <taxon>Archaea</taxon>
        <taxon>Methanobacteriati</taxon>
        <taxon>Methanobacteriota</taxon>
        <taxon>Stenosarchaea group</taxon>
        <taxon>Halobacteria</taxon>
        <taxon>Halobacteriales</taxon>
        <taxon>Haloferacaceae</taxon>
        <taxon>Halorubrum</taxon>
    </lineage>
</organism>
<evidence type="ECO:0000256" key="5">
    <source>
        <dbReference type="ARBA" id="ARBA00022801"/>
    </source>
</evidence>
<keyword evidence="6" id="KW-0460">Magnesium</keyword>
<dbReference type="InterPro" id="IPR029001">
    <property type="entry name" value="ITPase-like_fam"/>
</dbReference>
<gene>
    <name evidence="13" type="ORF">ABNG04_13255</name>
</gene>
<keyword evidence="8" id="KW-0464">Manganese</keyword>
<comment type="catalytic activity">
    <reaction evidence="11">
        <text>XTP + H2O = XDP + phosphate + H(+)</text>
        <dbReference type="Rhea" id="RHEA:28406"/>
        <dbReference type="ChEBI" id="CHEBI:15377"/>
        <dbReference type="ChEBI" id="CHEBI:15378"/>
        <dbReference type="ChEBI" id="CHEBI:43474"/>
        <dbReference type="ChEBI" id="CHEBI:59884"/>
        <dbReference type="ChEBI" id="CHEBI:61314"/>
        <dbReference type="EC" id="3.6.1.73"/>
    </reaction>
</comment>
<dbReference type="EC" id="3.6.1.73" evidence="9"/>
<dbReference type="GO" id="GO:0103023">
    <property type="term" value="F:ITPase activity"/>
    <property type="evidence" value="ECO:0007669"/>
    <property type="project" value="UniProtKB-EC"/>
</dbReference>
<comment type="catalytic activity">
    <reaction evidence="10">
        <text>ITP + H2O = IDP + phosphate + H(+)</text>
        <dbReference type="Rhea" id="RHEA:28330"/>
        <dbReference type="ChEBI" id="CHEBI:15377"/>
        <dbReference type="ChEBI" id="CHEBI:15378"/>
        <dbReference type="ChEBI" id="CHEBI:43474"/>
        <dbReference type="ChEBI" id="CHEBI:58280"/>
        <dbReference type="ChEBI" id="CHEBI:61402"/>
        <dbReference type="EC" id="3.6.1.73"/>
    </reaction>
</comment>
<evidence type="ECO:0000313" key="14">
    <source>
        <dbReference type="Proteomes" id="UP001567572"/>
    </source>
</evidence>
<reference evidence="13 14" key="1">
    <citation type="submission" date="2024-06" db="EMBL/GenBank/DDBJ databases">
        <title>Halorubrum miltondacostae sp. nov., a potential PHA producer isolated from an inland solar saltern in Rio Maior, Portugal.</title>
        <authorList>
            <person name="Albuquerque L."/>
            <person name="Viver T."/>
            <person name="Barroso C."/>
            <person name="Claudino R."/>
            <person name="Galvan M."/>
            <person name="Simoes G."/>
            <person name="Lobo Da Cunha A."/>
            <person name="Egas C."/>
        </authorList>
    </citation>
    <scope>NUCLEOTIDE SEQUENCE [LARGE SCALE GENOMIC DNA]</scope>
    <source>
        <strain evidence="13 14">RMP-11</strain>
    </source>
</reference>
<evidence type="ECO:0000256" key="2">
    <source>
        <dbReference type="ARBA" id="ARBA00001946"/>
    </source>
</evidence>
<evidence type="ECO:0000256" key="11">
    <source>
        <dbReference type="ARBA" id="ARBA00048781"/>
    </source>
</evidence>
<dbReference type="PANTHER" id="PTHR34699">
    <property type="match status" value="1"/>
</dbReference>
<keyword evidence="5" id="KW-0378">Hydrolase</keyword>
<dbReference type="AlphaFoldDB" id="A0ABD5M3K0"/>
<evidence type="ECO:0000256" key="10">
    <source>
        <dbReference type="ARBA" id="ARBA00048174"/>
    </source>
</evidence>
<keyword evidence="4" id="KW-0547">Nucleotide-binding</keyword>
<accession>A0ABD5M3K0</accession>
<evidence type="ECO:0000256" key="1">
    <source>
        <dbReference type="ARBA" id="ARBA00001936"/>
    </source>
</evidence>
<dbReference type="EMBL" id="JBEDNY010000004">
    <property type="protein sequence ID" value="MEZ3164834.1"/>
    <property type="molecule type" value="Genomic_DNA"/>
</dbReference>
<dbReference type="GO" id="GO:0000166">
    <property type="term" value="F:nucleotide binding"/>
    <property type="evidence" value="ECO:0007669"/>
    <property type="project" value="UniProtKB-KW"/>
</dbReference>
<dbReference type="Proteomes" id="UP001567572">
    <property type="component" value="Unassembled WGS sequence"/>
</dbReference>
<dbReference type="GO" id="GO:0046872">
    <property type="term" value="F:metal ion binding"/>
    <property type="evidence" value="ECO:0007669"/>
    <property type="project" value="UniProtKB-KW"/>
</dbReference>
<dbReference type="Pfam" id="PF01931">
    <property type="entry name" value="NTPase_I-T"/>
    <property type="match status" value="1"/>
</dbReference>
<dbReference type="Gene3D" id="3.90.950.10">
    <property type="match status" value="1"/>
</dbReference>
<name>A0ABD5M3K0_9EURY</name>
<comment type="cofactor">
    <cofactor evidence="2">
        <name>Mg(2+)</name>
        <dbReference type="ChEBI" id="CHEBI:18420"/>
    </cofactor>
</comment>
<proteinExistence type="predicted"/>
<dbReference type="InterPro" id="IPR050299">
    <property type="entry name" value="YjjX_NTPase"/>
</dbReference>
<keyword evidence="14" id="KW-1185">Reference proteome</keyword>
<evidence type="ECO:0000256" key="8">
    <source>
        <dbReference type="ARBA" id="ARBA00023211"/>
    </source>
</evidence>